<protein>
    <submittedName>
        <fullName evidence="2">Uncharacterized protein</fullName>
    </submittedName>
</protein>
<sequence>MFLNGHLGNVDSPRMVQDPEPPLSPEEQDQRKRSTKKQKPNDSDGKPVEENIVGDAMEESPQSKENTREDEEIPDLEDVSPKAKRALNLGETPVTISYKDRLLGINGRGNDDCSGYNPLANRNVEVGSEAFGPWMIPRRQRRMPRPNQSKSNNNNPKGNSSIITVSRFGSLANLEQEQAQEDAKMEPIIELNTPPTKDMEKTTMKLSEAKNETGTSNLKPRQKKVEINISNQKRQGPNSQAVQQLKRQSKKPLEKVQEHTLVTSQAQGTRNLTVQHNAKSPLKNREDPSKTNNGQDPPKYKQRKPPEYEESLRLIKMAERNLADPDTLLSDLGAVQVYTNNL</sequence>
<accession>A0A834XBT1</accession>
<feature type="compositionally biased region" description="Low complexity" evidence="1">
    <location>
        <begin position="145"/>
        <end position="161"/>
    </location>
</feature>
<dbReference type="EMBL" id="JAAIUW010000002">
    <property type="protein sequence ID" value="KAF7842215.1"/>
    <property type="molecule type" value="Genomic_DNA"/>
</dbReference>
<feature type="region of interest" description="Disordered" evidence="1">
    <location>
        <begin position="132"/>
        <end position="162"/>
    </location>
</feature>
<feature type="region of interest" description="Disordered" evidence="1">
    <location>
        <begin position="176"/>
        <end position="310"/>
    </location>
</feature>
<feature type="compositionally biased region" description="Acidic residues" evidence="1">
    <location>
        <begin position="68"/>
        <end position="78"/>
    </location>
</feature>
<keyword evidence="3" id="KW-1185">Reference proteome</keyword>
<proteinExistence type="predicted"/>
<comment type="caution">
    <text evidence="2">The sequence shown here is derived from an EMBL/GenBank/DDBJ whole genome shotgun (WGS) entry which is preliminary data.</text>
</comment>
<evidence type="ECO:0000313" key="3">
    <source>
        <dbReference type="Proteomes" id="UP000634136"/>
    </source>
</evidence>
<dbReference type="Proteomes" id="UP000634136">
    <property type="component" value="Unassembled WGS sequence"/>
</dbReference>
<gene>
    <name evidence="2" type="ORF">G2W53_004513</name>
</gene>
<reference evidence="2" key="1">
    <citation type="submission" date="2020-09" db="EMBL/GenBank/DDBJ databases">
        <title>Genome-Enabled Discovery of Anthraquinone Biosynthesis in Senna tora.</title>
        <authorList>
            <person name="Kang S.-H."/>
            <person name="Pandey R.P."/>
            <person name="Lee C.-M."/>
            <person name="Sim J.-S."/>
            <person name="Jeong J.-T."/>
            <person name="Choi B.-S."/>
            <person name="Jung M."/>
            <person name="Ginzburg D."/>
            <person name="Zhao K."/>
            <person name="Won S.Y."/>
            <person name="Oh T.-J."/>
            <person name="Yu Y."/>
            <person name="Kim N.-H."/>
            <person name="Lee O.R."/>
            <person name="Lee T.-H."/>
            <person name="Bashyal P."/>
            <person name="Kim T.-S."/>
            <person name="Lee W.-H."/>
            <person name="Kawkins C."/>
            <person name="Kim C.-K."/>
            <person name="Kim J.S."/>
            <person name="Ahn B.O."/>
            <person name="Rhee S.Y."/>
            <person name="Sohng J.K."/>
        </authorList>
    </citation>
    <scope>NUCLEOTIDE SEQUENCE</scope>
    <source>
        <tissue evidence="2">Leaf</tissue>
    </source>
</reference>
<feature type="compositionally biased region" description="Basic and acidic residues" evidence="1">
    <location>
        <begin position="197"/>
        <end position="211"/>
    </location>
</feature>
<feature type="compositionally biased region" description="Polar residues" evidence="1">
    <location>
        <begin position="228"/>
        <end position="246"/>
    </location>
</feature>
<evidence type="ECO:0000313" key="2">
    <source>
        <dbReference type="EMBL" id="KAF7842215.1"/>
    </source>
</evidence>
<dbReference type="AlphaFoldDB" id="A0A834XBT1"/>
<organism evidence="2 3">
    <name type="scientific">Senna tora</name>
    <dbReference type="NCBI Taxonomy" id="362788"/>
    <lineage>
        <taxon>Eukaryota</taxon>
        <taxon>Viridiplantae</taxon>
        <taxon>Streptophyta</taxon>
        <taxon>Embryophyta</taxon>
        <taxon>Tracheophyta</taxon>
        <taxon>Spermatophyta</taxon>
        <taxon>Magnoliopsida</taxon>
        <taxon>eudicotyledons</taxon>
        <taxon>Gunneridae</taxon>
        <taxon>Pentapetalae</taxon>
        <taxon>rosids</taxon>
        <taxon>fabids</taxon>
        <taxon>Fabales</taxon>
        <taxon>Fabaceae</taxon>
        <taxon>Caesalpinioideae</taxon>
        <taxon>Cassia clade</taxon>
        <taxon>Senna</taxon>
    </lineage>
</organism>
<feature type="compositionally biased region" description="Basic and acidic residues" evidence="1">
    <location>
        <begin position="39"/>
        <end position="49"/>
    </location>
</feature>
<evidence type="ECO:0000256" key="1">
    <source>
        <dbReference type="SAM" id="MobiDB-lite"/>
    </source>
</evidence>
<feature type="region of interest" description="Disordered" evidence="1">
    <location>
        <begin position="1"/>
        <end position="86"/>
    </location>
</feature>
<feature type="compositionally biased region" description="Polar residues" evidence="1">
    <location>
        <begin position="260"/>
        <end position="278"/>
    </location>
</feature>
<name>A0A834XBT1_9FABA</name>